<accession>A0A0C9V2H6</accession>
<name>A0A0C9V2H6_SPHS4</name>
<dbReference type="HOGENOM" id="CLU_054440_0_0_1"/>
<evidence type="ECO:0000313" key="3">
    <source>
        <dbReference type="Proteomes" id="UP000054279"/>
    </source>
</evidence>
<feature type="compositionally biased region" description="Polar residues" evidence="1">
    <location>
        <begin position="246"/>
        <end position="267"/>
    </location>
</feature>
<evidence type="ECO:0000313" key="2">
    <source>
        <dbReference type="EMBL" id="KIJ31741.1"/>
    </source>
</evidence>
<dbReference type="Proteomes" id="UP000054279">
    <property type="component" value="Unassembled WGS sequence"/>
</dbReference>
<evidence type="ECO:0000256" key="1">
    <source>
        <dbReference type="SAM" id="MobiDB-lite"/>
    </source>
</evidence>
<dbReference type="AlphaFoldDB" id="A0A0C9V2H6"/>
<keyword evidence="3" id="KW-1185">Reference proteome</keyword>
<reference evidence="2 3" key="1">
    <citation type="submission" date="2014-06" db="EMBL/GenBank/DDBJ databases">
        <title>Evolutionary Origins and Diversification of the Mycorrhizal Mutualists.</title>
        <authorList>
            <consortium name="DOE Joint Genome Institute"/>
            <consortium name="Mycorrhizal Genomics Consortium"/>
            <person name="Kohler A."/>
            <person name="Kuo A."/>
            <person name="Nagy L.G."/>
            <person name="Floudas D."/>
            <person name="Copeland A."/>
            <person name="Barry K.W."/>
            <person name="Cichocki N."/>
            <person name="Veneault-Fourrey C."/>
            <person name="LaButti K."/>
            <person name="Lindquist E.A."/>
            <person name="Lipzen A."/>
            <person name="Lundell T."/>
            <person name="Morin E."/>
            <person name="Murat C."/>
            <person name="Riley R."/>
            <person name="Ohm R."/>
            <person name="Sun H."/>
            <person name="Tunlid A."/>
            <person name="Henrissat B."/>
            <person name="Grigoriev I.V."/>
            <person name="Hibbett D.S."/>
            <person name="Martin F."/>
        </authorList>
    </citation>
    <scope>NUCLEOTIDE SEQUENCE [LARGE SCALE GENOMIC DNA]</scope>
    <source>
        <strain evidence="2 3">SS14</strain>
    </source>
</reference>
<sequence>MLGRFNLNSFTSKRRSLRRPVLDSNLAIVCNESASAREARFKFERDWQARTKELLFYDRYRGEIVEYGFPVFNERILPHRLEAYNKKRRQNFECFCGQYSPSAPVYANIYMVQEGGVDVAYASCHTCGLSVCFNEKYSTAEKETIYPGFHKDSETMPIPSRPESMPREVIPFRTRGFRPGPRGLAASLGFRRSAYHRTRSSIGHEVANPKRLSTSTTFRQLFDESPPSASSLLNRYVGKGKEVAPNRSSSPIPEPSRLSNSYASSNCSRTTEEDDVLVYCLSCHRYRPLDHFCYRNLSPEL</sequence>
<gene>
    <name evidence="2" type="ORF">M422DRAFT_266490</name>
</gene>
<protein>
    <submittedName>
        <fullName evidence="2">Uncharacterized protein</fullName>
    </submittedName>
</protein>
<dbReference type="EMBL" id="KN837237">
    <property type="protein sequence ID" value="KIJ31741.1"/>
    <property type="molecule type" value="Genomic_DNA"/>
</dbReference>
<feature type="region of interest" description="Disordered" evidence="1">
    <location>
        <begin position="240"/>
        <end position="267"/>
    </location>
</feature>
<proteinExistence type="predicted"/>
<organism evidence="2 3">
    <name type="scientific">Sphaerobolus stellatus (strain SS14)</name>
    <dbReference type="NCBI Taxonomy" id="990650"/>
    <lineage>
        <taxon>Eukaryota</taxon>
        <taxon>Fungi</taxon>
        <taxon>Dikarya</taxon>
        <taxon>Basidiomycota</taxon>
        <taxon>Agaricomycotina</taxon>
        <taxon>Agaricomycetes</taxon>
        <taxon>Phallomycetidae</taxon>
        <taxon>Geastrales</taxon>
        <taxon>Sphaerobolaceae</taxon>
        <taxon>Sphaerobolus</taxon>
    </lineage>
</organism>